<feature type="compositionally biased region" description="Low complexity" evidence="2">
    <location>
        <begin position="76"/>
        <end position="89"/>
    </location>
</feature>
<dbReference type="GO" id="GO:0005856">
    <property type="term" value="C:cytoskeleton"/>
    <property type="evidence" value="ECO:0007669"/>
    <property type="project" value="TreeGrafter"/>
</dbReference>
<keyword evidence="4" id="KW-1185">Reference proteome</keyword>
<accession>A0AAN7YIH5</accession>
<reference evidence="3 4" key="1">
    <citation type="submission" date="2023-08" db="EMBL/GenBank/DDBJ databases">
        <title>Black Yeasts Isolated from many extreme environments.</title>
        <authorList>
            <person name="Coleine C."/>
            <person name="Stajich J.E."/>
            <person name="Selbmann L."/>
        </authorList>
    </citation>
    <scope>NUCLEOTIDE SEQUENCE [LARGE SCALE GENOMIC DNA]</scope>
    <source>
        <strain evidence="3 4">CCFEE 5910</strain>
    </source>
</reference>
<dbReference type="PANTHER" id="PTHR47357">
    <property type="entry name" value="COP1-INTERACTIVE PROTEIN 1"/>
    <property type="match status" value="1"/>
</dbReference>
<gene>
    <name evidence="3" type="ORF">LTR05_002039</name>
</gene>
<keyword evidence="1" id="KW-0175">Coiled coil</keyword>
<dbReference type="GO" id="GO:0005200">
    <property type="term" value="F:structural constituent of cytoskeleton"/>
    <property type="evidence" value="ECO:0007669"/>
    <property type="project" value="TreeGrafter"/>
</dbReference>
<evidence type="ECO:0000313" key="4">
    <source>
        <dbReference type="Proteomes" id="UP001309876"/>
    </source>
</evidence>
<sequence>MGDSYRPSYDGDDVRPILFDRPRRDFREEPDRTSIVPTGPRARSTGPSRSLSSAQSPDNINLDGASNALPGASIARSTPTVSPRSPVVPNIDPVLDNKRSSRDPRLRKDGQNTISENLGVISGTNARKLEIETNNTALLDFFRSLAQQAVFEHIQDQNQVRLESLREENDPKHASVDKDARQYREARLKQQEDKLTDISKQIERSTVKQIEAISAMPSGLKDVFRGVLPKQIAGPDSMPTRAQYNPLIGRIAELEERDKARKDELNELRTSKEKEPDLNSRLHSIKQEFEIKLNALGQQLNQLEELNTTLTKHQSTLDNHKERLENQQNAFAEQTQLITRFAPALLISHPSGHPQPETALDKVNSTLKEHKQNFANLSNHFVSRKEHRDLVKDLDTLKFSISSLVIRVDTLQQRLDTQTATTSIANSNSNEIIEMCREFEALKKAKDHYEKFSNDTDSMLQKHETAIEELINKHKVLTAKQDSYGTSLYRPDPRLESAETNISNIRQTLETIQKNGITTPAQLQTELVHCRRVNENRYDSFSTRLETSLNEVIKKQSARNSAVPPTITLTPAVQSQIDRMQQDVNALKFAKGQHDHTIRALSTRYNAISTQHIYKHITAAMTPLAPRLVNVEDAYQHLEARYNSADSDALQMRTDINDLKTLFGEPIAPDATIETRLQAMKEVIDGIADRPRSPDLSEAQIKELEHRIATLETDVGETIGKVTTLQDLCETSRLVCEEVQQNTGTTYGTTTEALDSIRESISELSKKTKEHDDAVTSLRRRHKKISAASQETQKAMTQPEEPTDSQNSATTHLRGDDITHPHTPVAEPQSLPDKKSTARPRRTIDQLEEGLQSAGASNEQPEISPIAGYVVIEQLTSRYTDKRIKQKFDEKIAEKKLPQIEINNIWIRGQKDEITGATSRCALLQVDSGTVDNILSAFEGHEKAWSGRTVKVNKVDARRAREIITSGPTLPVAPLLESTTTMSTRDSPLTPSIAALSKSRESVLSNIDDQLEVDDSQGTTELATRDPLEGWGARIGNVARTSHPRSVPTNTESNRKTTSTTSVNKTKRPRRESTSGGGSSRPSSKRGRHA</sequence>
<feature type="compositionally biased region" description="Basic and acidic residues" evidence="2">
    <location>
        <begin position="95"/>
        <end position="110"/>
    </location>
</feature>
<dbReference type="Proteomes" id="UP001309876">
    <property type="component" value="Unassembled WGS sequence"/>
</dbReference>
<feature type="region of interest" description="Disordered" evidence="2">
    <location>
        <begin position="763"/>
        <end position="840"/>
    </location>
</feature>
<feature type="coiled-coil region" evidence="1">
    <location>
        <begin position="251"/>
        <end position="380"/>
    </location>
</feature>
<feature type="compositionally biased region" description="Basic and acidic residues" evidence="2">
    <location>
        <begin position="763"/>
        <end position="774"/>
    </location>
</feature>
<protein>
    <submittedName>
        <fullName evidence="3">Uncharacterized protein</fullName>
    </submittedName>
</protein>
<feature type="coiled-coil region" evidence="1">
    <location>
        <begin position="460"/>
        <end position="515"/>
    </location>
</feature>
<feature type="region of interest" description="Disordered" evidence="2">
    <location>
        <begin position="1015"/>
        <end position="1090"/>
    </location>
</feature>
<dbReference type="AlphaFoldDB" id="A0AAN7YIH5"/>
<evidence type="ECO:0000256" key="1">
    <source>
        <dbReference type="SAM" id="Coils"/>
    </source>
</evidence>
<feature type="compositionally biased region" description="Polar residues" evidence="2">
    <location>
        <begin position="787"/>
        <end position="796"/>
    </location>
</feature>
<evidence type="ECO:0000256" key="2">
    <source>
        <dbReference type="SAM" id="MobiDB-lite"/>
    </source>
</evidence>
<organism evidence="3 4">
    <name type="scientific">Lithohypha guttulata</name>
    <dbReference type="NCBI Taxonomy" id="1690604"/>
    <lineage>
        <taxon>Eukaryota</taxon>
        <taxon>Fungi</taxon>
        <taxon>Dikarya</taxon>
        <taxon>Ascomycota</taxon>
        <taxon>Pezizomycotina</taxon>
        <taxon>Eurotiomycetes</taxon>
        <taxon>Chaetothyriomycetidae</taxon>
        <taxon>Chaetothyriales</taxon>
        <taxon>Trichomeriaceae</taxon>
        <taxon>Lithohypha</taxon>
    </lineage>
</organism>
<feature type="region of interest" description="Disordered" evidence="2">
    <location>
        <begin position="1"/>
        <end position="110"/>
    </location>
</feature>
<feature type="compositionally biased region" description="Basic and acidic residues" evidence="2">
    <location>
        <begin position="12"/>
        <end position="32"/>
    </location>
</feature>
<dbReference type="EMBL" id="JAVRRJ010000002">
    <property type="protein sequence ID" value="KAK5087824.1"/>
    <property type="molecule type" value="Genomic_DNA"/>
</dbReference>
<dbReference type="PANTHER" id="PTHR47357:SF1">
    <property type="entry name" value="SPINDLE POLE BODY COMPONENT 110"/>
    <property type="match status" value="1"/>
</dbReference>
<feature type="compositionally biased region" description="Polar residues" evidence="2">
    <location>
        <begin position="45"/>
        <end position="59"/>
    </location>
</feature>
<evidence type="ECO:0000313" key="3">
    <source>
        <dbReference type="EMBL" id="KAK5087824.1"/>
    </source>
</evidence>
<name>A0AAN7YIH5_9EURO</name>
<comment type="caution">
    <text evidence="3">The sequence shown here is derived from an EMBL/GenBank/DDBJ whole genome shotgun (WGS) entry which is preliminary data.</text>
</comment>
<proteinExistence type="predicted"/>